<proteinExistence type="predicted"/>
<keyword evidence="2" id="KW-1185">Reference proteome</keyword>
<gene>
    <name evidence="1" type="ORF">BHE75_04204</name>
</gene>
<dbReference type="AlphaFoldDB" id="A0A1S1HP75"/>
<evidence type="ECO:0000313" key="1">
    <source>
        <dbReference type="EMBL" id="OHT22180.1"/>
    </source>
</evidence>
<dbReference type="RefSeq" id="WP_070935169.1">
    <property type="nucleotide sequence ID" value="NZ_MIPT01000001.1"/>
</dbReference>
<evidence type="ECO:0000313" key="2">
    <source>
        <dbReference type="Proteomes" id="UP000179467"/>
    </source>
</evidence>
<protein>
    <recommendedName>
        <fullName evidence="3">HTH merR-type domain-containing protein</fullName>
    </recommendedName>
</protein>
<comment type="caution">
    <text evidence="1">The sequence shown here is derived from an EMBL/GenBank/DDBJ whole genome shotgun (WGS) entry which is preliminary data.</text>
</comment>
<organism evidence="1 2">
    <name type="scientific">Edaphosphingomonas haloaromaticamans</name>
    <dbReference type="NCBI Taxonomy" id="653954"/>
    <lineage>
        <taxon>Bacteria</taxon>
        <taxon>Pseudomonadati</taxon>
        <taxon>Pseudomonadota</taxon>
        <taxon>Alphaproteobacteria</taxon>
        <taxon>Sphingomonadales</taxon>
        <taxon>Rhizorhabdaceae</taxon>
        <taxon>Edaphosphingomonas</taxon>
    </lineage>
</organism>
<evidence type="ECO:0008006" key="3">
    <source>
        <dbReference type="Google" id="ProtNLM"/>
    </source>
</evidence>
<dbReference type="EMBL" id="MIPT01000001">
    <property type="protein sequence ID" value="OHT22180.1"/>
    <property type="molecule type" value="Genomic_DNA"/>
</dbReference>
<dbReference type="Proteomes" id="UP000179467">
    <property type="component" value="Unassembled WGS sequence"/>
</dbReference>
<sequence length="152" mass="17314">MSSLADRKTRFSDAAKAIETTPKALRNWIARRQVVLYGQEDTRVWHDFSLADVASLAITRRLVDFGLKVEEANVLARRILSTLQGPQFAHAEDFEKLMGFWEERRVAVCHELEGWRLIRVMDGDRIDPDACILLNVHGILARVSARLAENEA</sequence>
<accession>A0A1S1HP75</accession>
<reference evidence="1 2" key="1">
    <citation type="submission" date="2016-09" db="EMBL/GenBank/DDBJ databases">
        <title>Metabolic pathway, cell adaptation mechanisms and a novel monoxygenase revealed through proteogenomic-transcription analysis of a Sphingomonas haloaromaticamans strain degrading the fungicide ortho-phenylphenol.</title>
        <authorList>
            <person name="Perruchon C."/>
            <person name="Papadopoulou E.S."/>
            <person name="Rousidou C."/>
            <person name="Vasileiadis S."/>
            <person name="Tanou G."/>
            <person name="Amoutzias G."/>
            <person name="Molassiotis A."/>
            <person name="Karpouzas D.G."/>
        </authorList>
    </citation>
    <scope>NUCLEOTIDE SEQUENCE [LARGE SCALE GENOMIC DNA]</scope>
    <source>
        <strain evidence="1 2">P3</strain>
    </source>
</reference>
<dbReference type="OrthoDB" id="8481701at2"/>
<name>A0A1S1HP75_9SPHN</name>